<reference evidence="3 5" key="2">
    <citation type="submission" date="2021-03" db="EMBL/GenBank/DDBJ databases">
        <title>Genomic Encyclopedia of Type Strains, Phase IV (KMG-IV): sequencing the most valuable type-strain genomes for metagenomic binning, comparative biology and taxonomic classification.</title>
        <authorList>
            <person name="Goeker M."/>
        </authorList>
    </citation>
    <scope>NUCLEOTIDE SEQUENCE [LARGE SCALE GENOMIC DNA]</scope>
    <source>
        <strain evidence="3 5">DSM 40499</strain>
    </source>
</reference>
<sequence length="173" mass="19005">MSFSAEQSSWWRTWATHHRVAAAVLAGLVATHLATVFGFWLGGVGMMRLDWNTSQGWVFIPFGTPLQKFLVGGLSHYVDGVVFAVLFACALHPALRWGNTVRGNLAKGLLFGTLLACVGISFMTPFVFAPARGLHPGFLSWGFGWKYMTGVFLWHWVYGAHLGLIYSPAEAAE</sequence>
<dbReference type="Proteomes" id="UP000092659">
    <property type="component" value="Chromosome"/>
</dbReference>
<dbReference type="KEGG" id="sgs:AVL59_25920"/>
<gene>
    <name evidence="2" type="ORF">AVL59_25920</name>
    <name evidence="3" type="ORF">J2Z21_009263</name>
</gene>
<dbReference type="OrthoDB" id="3767584at2"/>
<reference evidence="2 4" key="1">
    <citation type="submission" date="2016-06" db="EMBL/GenBank/DDBJ databases">
        <title>Complete genome sequence of Streptomyces griseochromogenes ATCC 14511, the Blasticidin S producer.</title>
        <authorList>
            <person name="Wu L."/>
        </authorList>
    </citation>
    <scope>NUCLEOTIDE SEQUENCE [LARGE SCALE GENOMIC DNA]</scope>
    <source>
        <strain evidence="2 4">ATCC 14511</strain>
    </source>
</reference>
<evidence type="ECO:0000256" key="1">
    <source>
        <dbReference type="SAM" id="Phobius"/>
    </source>
</evidence>
<evidence type="ECO:0000313" key="4">
    <source>
        <dbReference type="Proteomes" id="UP000092659"/>
    </source>
</evidence>
<dbReference type="AlphaFoldDB" id="A0A1B1B117"/>
<evidence type="ECO:0000313" key="3">
    <source>
        <dbReference type="EMBL" id="MBP2056245.1"/>
    </source>
</evidence>
<feature type="transmembrane region" description="Helical" evidence="1">
    <location>
        <begin position="20"/>
        <end position="41"/>
    </location>
</feature>
<feature type="transmembrane region" description="Helical" evidence="1">
    <location>
        <begin position="77"/>
        <end position="97"/>
    </location>
</feature>
<accession>A0A1B1B117</accession>
<evidence type="ECO:0000313" key="2">
    <source>
        <dbReference type="EMBL" id="ANP52518.1"/>
    </source>
</evidence>
<feature type="transmembrane region" description="Helical" evidence="1">
    <location>
        <begin position="151"/>
        <end position="169"/>
    </location>
</feature>
<evidence type="ECO:0000313" key="5">
    <source>
        <dbReference type="Proteomes" id="UP001519309"/>
    </source>
</evidence>
<protein>
    <recommendedName>
        <fullName evidence="6">DUF2938 domain-containing protein</fullName>
    </recommendedName>
</protein>
<keyword evidence="1" id="KW-0472">Membrane</keyword>
<keyword evidence="1" id="KW-0812">Transmembrane</keyword>
<dbReference type="EMBL" id="JAGGLP010000042">
    <property type="protein sequence ID" value="MBP2056245.1"/>
    <property type="molecule type" value="Genomic_DNA"/>
</dbReference>
<name>A0A1B1B117_9ACTN</name>
<dbReference type="Proteomes" id="UP001519309">
    <property type="component" value="Unassembled WGS sequence"/>
</dbReference>
<keyword evidence="1" id="KW-1133">Transmembrane helix</keyword>
<keyword evidence="5" id="KW-1185">Reference proteome</keyword>
<dbReference type="RefSeq" id="WP_067308758.1">
    <property type="nucleotide sequence ID" value="NZ_CP016279.1"/>
</dbReference>
<evidence type="ECO:0008006" key="6">
    <source>
        <dbReference type="Google" id="ProtNLM"/>
    </source>
</evidence>
<dbReference type="EMBL" id="CP016279">
    <property type="protein sequence ID" value="ANP52518.1"/>
    <property type="molecule type" value="Genomic_DNA"/>
</dbReference>
<proteinExistence type="predicted"/>
<feature type="transmembrane region" description="Helical" evidence="1">
    <location>
        <begin position="109"/>
        <end position="131"/>
    </location>
</feature>
<organism evidence="2 4">
    <name type="scientific">Streptomyces griseochromogenes</name>
    <dbReference type="NCBI Taxonomy" id="68214"/>
    <lineage>
        <taxon>Bacteria</taxon>
        <taxon>Bacillati</taxon>
        <taxon>Actinomycetota</taxon>
        <taxon>Actinomycetes</taxon>
        <taxon>Kitasatosporales</taxon>
        <taxon>Streptomycetaceae</taxon>
        <taxon>Streptomyces</taxon>
    </lineage>
</organism>